<keyword evidence="3" id="KW-1185">Reference proteome</keyword>
<keyword evidence="1" id="KW-1133">Transmembrane helix</keyword>
<evidence type="ECO:0000313" key="2">
    <source>
        <dbReference type="EMBL" id="GJE92706.1"/>
    </source>
</evidence>
<name>A0A9P3GD47_9APHY</name>
<dbReference type="Proteomes" id="UP000703269">
    <property type="component" value="Unassembled WGS sequence"/>
</dbReference>
<feature type="transmembrane region" description="Helical" evidence="1">
    <location>
        <begin position="244"/>
        <end position="264"/>
    </location>
</feature>
<dbReference type="OrthoDB" id="2548432at2759"/>
<proteinExistence type="predicted"/>
<feature type="transmembrane region" description="Helical" evidence="1">
    <location>
        <begin position="284"/>
        <end position="303"/>
    </location>
</feature>
<accession>A0A9P3GD47</accession>
<dbReference type="EMBL" id="BPQB01000028">
    <property type="protein sequence ID" value="GJE92706.1"/>
    <property type="molecule type" value="Genomic_DNA"/>
</dbReference>
<feature type="transmembrane region" description="Helical" evidence="1">
    <location>
        <begin position="36"/>
        <end position="58"/>
    </location>
</feature>
<protein>
    <submittedName>
        <fullName evidence="2">Uncharacterized protein</fullName>
    </submittedName>
</protein>
<feature type="transmembrane region" description="Helical" evidence="1">
    <location>
        <begin position="109"/>
        <end position="131"/>
    </location>
</feature>
<evidence type="ECO:0000313" key="3">
    <source>
        <dbReference type="Proteomes" id="UP000703269"/>
    </source>
</evidence>
<keyword evidence="1" id="KW-0472">Membrane</keyword>
<sequence>MASSGSSSPLALNPSDLPPEVSLIIEAFAEAIRPPIIFLLLTVIFASMLIPILITLLWLSTPATRRQPIFILNVISILIGIGIGIWSSYNDLFAILNPTVPINNTANAVVGVVLPLAPWIAELVLAYRLVVVFPPARTPRWKLAAIFAFPVAVKLARLGCNIAFWRVWFREVEHSPSPLMAVEDIGLRNFLYSRAELFLQIFDNGYLSLVFIWKLHRGHIFQSRDGQRVTFGGGRSLTSRLKMLFWIAIGNFIIPVMFSMAIAIDVLVDPNYPIHLSSLFVSNYYVSIIGVVFATVWSTSTLVKKDEESWDVKRLPIATESASTTPSYRARVEPKPVEEGLFHDVVDKTQAWPDPERATSRSDVIPLTVLVQTERTSVA</sequence>
<organism evidence="2 3">
    <name type="scientific">Phanerochaete sordida</name>
    <dbReference type="NCBI Taxonomy" id="48140"/>
    <lineage>
        <taxon>Eukaryota</taxon>
        <taxon>Fungi</taxon>
        <taxon>Dikarya</taxon>
        <taxon>Basidiomycota</taxon>
        <taxon>Agaricomycotina</taxon>
        <taxon>Agaricomycetes</taxon>
        <taxon>Polyporales</taxon>
        <taxon>Phanerochaetaceae</taxon>
        <taxon>Phanerochaete</taxon>
    </lineage>
</organism>
<feature type="transmembrane region" description="Helical" evidence="1">
    <location>
        <begin position="70"/>
        <end position="89"/>
    </location>
</feature>
<comment type="caution">
    <text evidence="2">The sequence shown here is derived from an EMBL/GenBank/DDBJ whole genome shotgun (WGS) entry which is preliminary data.</text>
</comment>
<dbReference type="AlphaFoldDB" id="A0A9P3GD47"/>
<reference evidence="2 3" key="1">
    <citation type="submission" date="2021-08" db="EMBL/GenBank/DDBJ databases">
        <title>Draft Genome Sequence of Phanerochaete sordida strain YK-624.</title>
        <authorList>
            <person name="Mori T."/>
            <person name="Dohra H."/>
            <person name="Suzuki T."/>
            <person name="Kawagishi H."/>
            <person name="Hirai H."/>
        </authorList>
    </citation>
    <scope>NUCLEOTIDE SEQUENCE [LARGE SCALE GENOMIC DNA]</scope>
    <source>
        <strain evidence="2 3">YK-624</strain>
    </source>
</reference>
<gene>
    <name evidence="2" type="ORF">PsYK624_088620</name>
</gene>
<evidence type="ECO:0000256" key="1">
    <source>
        <dbReference type="SAM" id="Phobius"/>
    </source>
</evidence>
<keyword evidence="1" id="KW-0812">Transmembrane</keyword>